<protein>
    <submittedName>
        <fullName evidence="1">Uncharacterized protein</fullName>
    </submittedName>
</protein>
<proteinExistence type="predicted"/>
<organism evidence="1 2">
    <name type="scientific">Hyalomma asiaticum</name>
    <name type="common">Tick</name>
    <dbReference type="NCBI Taxonomy" id="266040"/>
    <lineage>
        <taxon>Eukaryota</taxon>
        <taxon>Metazoa</taxon>
        <taxon>Ecdysozoa</taxon>
        <taxon>Arthropoda</taxon>
        <taxon>Chelicerata</taxon>
        <taxon>Arachnida</taxon>
        <taxon>Acari</taxon>
        <taxon>Parasitiformes</taxon>
        <taxon>Ixodida</taxon>
        <taxon>Ixodoidea</taxon>
        <taxon>Ixodidae</taxon>
        <taxon>Hyalomminae</taxon>
        <taxon>Hyalomma</taxon>
    </lineage>
</organism>
<keyword evidence="2" id="KW-1185">Reference proteome</keyword>
<comment type="caution">
    <text evidence="1">The sequence shown here is derived from an EMBL/GenBank/DDBJ whole genome shotgun (WGS) entry which is preliminary data.</text>
</comment>
<reference evidence="1" key="1">
    <citation type="submission" date="2020-05" db="EMBL/GenBank/DDBJ databases">
        <title>Large-scale comparative analyses of tick genomes elucidate their genetic diversity and vector capacities.</title>
        <authorList>
            <person name="Jia N."/>
            <person name="Wang J."/>
            <person name="Shi W."/>
            <person name="Du L."/>
            <person name="Sun Y."/>
            <person name="Zhan W."/>
            <person name="Jiang J."/>
            <person name="Wang Q."/>
            <person name="Zhang B."/>
            <person name="Ji P."/>
            <person name="Sakyi L.B."/>
            <person name="Cui X."/>
            <person name="Yuan T."/>
            <person name="Jiang B."/>
            <person name="Yang W."/>
            <person name="Lam T.T.-Y."/>
            <person name="Chang Q."/>
            <person name="Ding S."/>
            <person name="Wang X."/>
            <person name="Zhu J."/>
            <person name="Ruan X."/>
            <person name="Zhao L."/>
            <person name="Wei J."/>
            <person name="Que T."/>
            <person name="Du C."/>
            <person name="Cheng J."/>
            <person name="Dai P."/>
            <person name="Han X."/>
            <person name="Huang E."/>
            <person name="Gao Y."/>
            <person name="Liu J."/>
            <person name="Shao H."/>
            <person name="Ye R."/>
            <person name="Li L."/>
            <person name="Wei W."/>
            <person name="Wang X."/>
            <person name="Wang C."/>
            <person name="Yang T."/>
            <person name="Huo Q."/>
            <person name="Li W."/>
            <person name="Guo W."/>
            <person name="Chen H."/>
            <person name="Zhou L."/>
            <person name="Ni X."/>
            <person name="Tian J."/>
            <person name="Zhou Y."/>
            <person name="Sheng Y."/>
            <person name="Liu T."/>
            <person name="Pan Y."/>
            <person name="Xia L."/>
            <person name="Li J."/>
            <person name="Zhao F."/>
            <person name="Cao W."/>
        </authorList>
    </citation>
    <scope>NUCLEOTIDE SEQUENCE</scope>
    <source>
        <strain evidence="1">Hyas-2018</strain>
    </source>
</reference>
<name>A0ACB7T843_HYAAI</name>
<dbReference type="Proteomes" id="UP000821845">
    <property type="component" value="Chromosome 10"/>
</dbReference>
<accession>A0ACB7T843</accession>
<dbReference type="EMBL" id="CM023490">
    <property type="protein sequence ID" value="KAH6943712.1"/>
    <property type="molecule type" value="Genomic_DNA"/>
</dbReference>
<evidence type="ECO:0000313" key="2">
    <source>
        <dbReference type="Proteomes" id="UP000821845"/>
    </source>
</evidence>
<evidence type="ECO:0000313" key="1">
    <source>
        <dbReference type="EMBL" id="KAH6943712.1"/>
    </source>
</evidence>
<gene>
    <name evidence="1" type="ORF">HPB50_025637</name>
</gene>
<sequence>MVTSSTPTAQSSHNRKALCCKMSVELDFFLDSNKKWMCHFDDDNYVNVPRLVKLLQDYDPREDWYLGKPSIRQPLEILARDSSKPQRKISFWFATGGAGFCISRSLALKMLPLAGEIRNPGKNLENTLGTFPPGAGNSRQDSNPPAYQGVTECFESLGHGPGCVYRVHGGAGRAKRGGRGAVEQRWQSPPPSRFTQERHDPISRKLTPPNTSGPTCDDDAPVRISHAAGKKIAHLNREDSRPAGCPRYLQGWSAEAFIFATVTTMEKEKKPGGAGDSIISFSFDKMSSSSKPRRCPLMACFVVQVFSWFVLAELLTKLAVGRRVVTSSMPLVVQPCNLHPCAQYAAKPPWVLFGCSGAEEEAPNRRTSWCSRLWLDLIIYVSPCNP</sequence>